<dbReference type="InterPro" id="IPR039008">
    <property type="entry name" value="IF_rod_dom"/>
</dbReference>
<evidence type="ECO:0000256" key="5">
    <source>
        <dbReference type="SAM" id="Coils"/>
    </source>
</evidence>
<dbReference type="Proteomes" id="UP001335648">
    <property type="component" value="Unassembled WGS sequence"/>
</dbReference>
<gene>
    <name evidence="8" type="ORF">CesoFtcFv8_002640</name>
</gene>
<evidence type="ECO:0000256" key="4">
    <source>
        <dbReference type="ARBA" id="ARBA00061646"/>
    </source>
</evidence>
<dbReference type="InterPro" id="IPR032444">
    <property type="entry name" value="Keratin_2_head"/>
</dbReference>
<proteinExistence type="inferred from homology"/>
<dbReference type="Pfam" id="PF00038">
    <property type="entry name" value="Filament"/>
    <property type="match status" value="1"/>
</dbReference>
<dbReference type="GO" id="GO:0031424">
    <property type="term" value="P:keratinization"/>
    <property type="evidence" value="ECO:0007669"/>
    <property type="project" value="TreeGrafter"/>
</dbReference>
<dbReference type="PROSITE" id="PS51842">
    <property type="entry name" value="IF_ROD_2"/>
    <property type="match status" value="1"/>
</dbReference>
<keyword evidence="3 5" id="KW-0175">Coiled coil</keyword>
<dbReference type="SUPFAM" id="SSF64593">
    <property type="entry name" value="Intermediate filament protein, coiled coil region"/>
    <property type="match status" value="2"/>
</dbReference>
<evidence type="ECO:0000256" key="2">
    <source>
        <dbReference type="ARBA" id="ARBA00022754"/>
    </source>
</evidence>
<dbReference type="GO" id="GO:0045095">
    <property type="term" value="C:keratin filament"/>
    <property type="evidence" value="ECO:0007669"/>
    <property type="project" value="InterPro"/>
</dbReference>
<reference evidence="8 9" key="1">
    <citation type="journal article" date="2023" name="Mol. Biol. Evol.">
        <title>Genomics of Secondarily Temperate Adaptation in the Only Non-Antarctic Icefish.</title>
        <authorList>
            <person name="Rivera-Colon A.G."/>
            <person name="Rayamajhi N."/>
            <person name="Minhas B.F."/>
            <person name="Madrigal G."/>
            <person name="Bilyk K.T."/>
            <person name="Yoon V."/>
            <person name="Hune M."/>
            <person name="Gregory S."/>
            <person name="Cheng C.H.C."/>
            <person name="Catchen J.M."/>
        </authorList>
    </citation>
    <scope>NUCLEOTIDE SEQUENCE [LARGE SCALE GENOMIC DNA]</scope>
    <source>
        <strain evidence="8">JC2023a</strain>
    </source>
</reference>
<dbReference type="EMBL" id="JAULUE010002047">
    <property type="protein sequence ID" value="KAK5912802.1"/>
    <property type="molecule type" value="Genomic_DNA"/>
</dbReference>
<dbReference type="AlphaFoldDB" id="A0AAN8HEY5"/>
<keyword evidence="9" id="KW-1185">Reference proteome</keyword>
<evidence type="ECO:0000256" key="1">
    <source>
        <dbReference type="ARBA" id="ARBA00022744"/>
    </source>
</evidence>
<feature type="domain" description="IF rod" evidence="7">
    <location>
        <begin position="33"/>
        <end position="250"/>
    </location>
</feature>
<evidence type="ECO:0000313" key="9">
    <source>
        <dbReference type="Proteomes" id="UP001335648"/>
    </source>
</evidence>
<evidence type="ECO:0000256" key="6">
    <source>
        <dbReference type="SAM" id="MobiDB-lite"/>
    </source>
</evidence>
<dbReference type="FunFam" id="1.20.5.500:FF:000001">
    <property type="entry name" value="Type II keratin 23"/>
    <property type="match status" value="1"/>
</dbReference>
<keyword evidence="2" id="KW-0403">Intermediate filament</keyword>
<feature type="compositionally biased region" description="Basic and acidic residues" evidence="6">
    <location>
        <begin position="238"/>
        <end position="250"/>
    </location>
</feature>
<dbReference type="GO" id="GO:0005615">
    <property type="term" value="C:extracellular space"/>
    <property type="evidence" value="ECO:0007669"/>
    <property type="project" value="TreeGrafter"/>
</dbReference>
<dbReference type="PANTHER" id="PTHR45616">
    <property type="entry name" value="GATA-TYPE DOMAIN-CONTAINING PROTEIN"/>
    <property type="match status" value="1"/>
</dbReference>
<organism evidence="8 9">
    <name type="scientific">Champsocephalus esox</name>
    <name type="common">pike icefish</name>
    <dbReference type="NCBI Taxonomy" id="159716"/>
    <lineage>
        <taxon>Eukaryota</taxon>
        <taxon>Metazoa</taxon>
        <taxon>Chordata</taxon>
        <taxon>Craniata</taxon>
        <taxon>Vertebrata</taxon>
        <taxon>Euteleostomi</taxon>
        <taxon>Actinopterygii</taxon>
        <taxon>Neopterygii</taxon>
        <taxon>Teleostei</taxon>
        <taxon>Neoteleostei</taxon>
        <taxon>Acanthomorphata</taxon>
        <taxon>Eupercaria</taxon>
        <taxon>Perciformes</taxon>
        <taxon>Notothenioidei</taxon>
        <taxon>Channichthyidae</taxon>
        <taxon>Champsocephalus</taxon>
    </lineage>
</organism>
<dbReference type="Gene3D" id="1.20.5.1160">
    <property type="entry name" value="Vasodilator-stimulated phosphoprotein"/>
    <property type="match status" value="1"/>
</dbReference>
<sequence>MAPLITAVQFNQSLLAPLNLAIDPTIQAVRTHEKEQIKTLNNRFASFIDKVRFLEQQNKMLETKWSLLQDQTTTHSNIDSMFEAYISNLRRQHDGLGNEKIKLEGELRNMQGLVEDFKNKYEDEINKRAAAENEFVLLKKDVDGAYMNKVELEAKADALQDEINFLRAVYEAELHELQSQIKDTSVIVEMDNSRNLDMDSIVAEVRAQYEDIANRSRAEAEGWYKQKYEEMQTSAGQHGDDVRTNKVRDF</sequence>
<name>A0AAN8HEY5_9TELE</name>
<dbReference type="Pfam" id="PF16208">
    <property type="entry name" value="Keratin_2_head"/>
    <property type="match status" value="1"/>
</dbReference>
<dbReference type="Gene3D" id="1.20.5.500">
    <property type="entry name" value="Single helix bin"/>
    <property type="match status" value="1"/>
</dbReference>
<feature type="coiled-coil region" evidence="5">
    <location>
        <begin position="86"/>
        <end position="176"/>
    </location>
</feature>
<comment type="caution">
    <text evidence="8">The sequence shown here is derived from an EMBL/GenBank/DDBJ whole genome shotgun (WGS) entry which is preliminary data.</text>
</comment>
<evidence type="ECO:0000313" key="8">
    <source>
        <dbReference type="EMBL" id="KAK5912802.1"/>
    </source>
</evidence>
<dbReference type="PANTHER" id="PTHR45616:SF21">
    <property type="entry name" value="KERATIN, TYPE II CYTOSKELETAL 7"/>
    <property type="match status" value="1"/>
</dbReference>
<feature type="region of interest" description="Disordered" evidence="6">
    <location>
        <begin position="231"/>
        <end position="250"/>
    </location>
</feature>
<evidence type="ECO:0000256" key="3">
    <source>
        <dbReference type="ARBA" id="ARBA00023054"/>
    </source>
</evidence>
<dbReference type="FunFam" id="1.20.5.1160:FF:000001">
    <property type="entry name" value="Keratin type II"/>
    <property type="match status" value="1"/>
</dbReference>
<dbReference type="SMART" id="SM01391">
    <property type="entry name" value="Filament"/>
    <property type="match status" value="1"/>
</dbReference>
<comment type="similarity">
    <text evidence="4">Belongs to the intermediate filament family.</text>
</comment>
<accession>A0AAN8HEY5</accession>
<dbReference type="InterPro" id="IPR003054">
    <property type="entry name" value="Keratin_II"/>
</dbReference>
<dbReference type="PRINTS" id="PR01276">
    <property type="entry name" value="TYPE2KERATIN"/>
</dbReference>
<evidence type="ECO:0000259" key="7">
    <source>
        <dbReference type="PROSITE" id="PS51842"/>
    </source>
</evidence>
<protein>
    <recommendedName>
        <fullName evidence="7">IF rod domain-containing protein</fullName>
    </recommendedName>
</protein>
<keyword evidence="1" id="KW-0416">Keratin</keyword>
<dbReference type="GO" id="GO:0045109">
    <property type="term" value="P:intermediate filament organization"/>
    <property type="evidence" value="ECO:0007669"/>
    <property type="project" value="TreeGrafter"/>
</dbReference>
<dbReference type="GO" id="GO:0030280">
    <property type="term" value="F:structural constituent of skin epidermis"/>
    <property type="evidence" value="ECO:0007669"/>
    <property type="project" value="TreeGrafter"/>
</dbReference>